<feature type="transmembrane region" description="Helical" evidence="1">
    <location>
        <begin position="12"/>
        <end position="31"/>
    </location>
</feature>
<keyword evidence="1" id="KW-0472">Membrane</keyword>
<keyword evidence="1" id="KW-0812">Transmembrane</keyword>
<dbReference type="eggNOG" id="arCOG07198">
    <property type="taxonomic scope" value="Archaea"/>
</dbReference>
<keyword evidence="3" id="KW-1185">Reference proteome</keyword>
<protein>
    <submittedName>
        <fullName evidence="2">TVG1413232 protein</fullName>
    </submittedName>
</protein>
<evidence type="ECO:0000256" key="1">
    <source>
        <dbReference type="SAM" id="Phobius"/>
    </source>
</evidence>
<proteinExistence type="predicted"/>
<evidence type="ECO:0000313" key="2">
    <source>
        <dbReference type="EMBL" id="BAB60507.1"/>
    </source>
</evidence>
<dbReference type="EMBL" id="BA000011">
    <property type="protein sequence ID" value="BAB60507.1"/>
    <property type="molecule type" value="Genomic_DNA"/>
</dbReference>
<keyword evidence="1" id="KW-1133">Transmembrane helix</keyword>
<accession>Q978Q0</accession>
<gene>
    <name evidence="2" type="ORF">TVG1413232</name>
</gene>
<feature type="transmembrane region" description="Helical" evidence="1">
    <location>
        <begin position="141"/>
        <end position="166"/>
    </location>
</feature>
<evidence type="ECO:0000313" key="3">
    <source>
        <dbReference type="Proteomes" id="UP000001017"/>
    </source>
</evidence>
<sequence>MQFYHFFHMRKKIVLIGVVVLVIGIVIFAGGDAAILHYTVTDTAVKELATGQYGREITLTSSSLFTVSSTFPNWIVVTSSNYSKVTSGNYATYAISPIENTHVSSLYVKGYDLGTGSYYLLAFNSSQPPVTYSYLPLSVSYLSLLSVFGIVLLIIGIIIAIIGVILKRKEKTGDEIQV</sequence>
<dbReference type="Proteomes" id="UP000001017">
    <property type="component" value="Chromosome"/>
</dbReference>
<dbReference type="HOGENOM" id="CLU_1567245_0_0_2"/>
<organism evidence="2 3">
    <name type="scientific">Thermoplasma volcanium (strain ATCC 51530 / DSM 4299 / JCM 9571 / NBRC 15438 / GSS1)</name>
    <dbReference type="NCBI Taxonomy" id="273116"/>
    <lineage>
        <taxon>Archaea</taxon>
        <taxon>Methanobacteriati</taxon>
        <taxon>Thermoplasmatota</taxon>
        <taxon>Thermoplasmata</taxon>
        <taxon>Thermoplasmatales</taxon>
        <taxon>Thermoplasmataceae</taxon>
        <taxon>Thermoplasma</taxon>
    </lineage>
</organism>
<name>Q978Q0_THEVO</name>
<dbReference type="AlphaFoldDB" id="Q978Q0"/>
<reference evidence="2 3" key="1">
    <citation type="journal article" date="1999" name="Proc. Jpn. Acad.">
        <title>Determination of the complete genomic DNA sequence of Thermoplasma volvanium GSS1.</title>
        <authorList>
            <person name="Kawashima T."/>
            <person name="Yamamoto Y."/>
            <person name="Aramaki H."/>
            <person name="Nunoshiba T."/>
            <person name="Kawamoto T."/>
            <person name="Watanabe K."/>
            <person name="Yamazaki M."/>
            <person name="Kanehori K."/>
            <person name="Amano N."/>
            <person name="Ohya Y."/>
            <person name="Makino K."/>
            <person name="Suzuki M."/>
        </authorList>
    </citation>
    <scope>NUCLEOTIDE SEQUENCE [LARGE SCALE GENOMIC DNA]</scope>
    <source>
        <strain evidence="3">ATCC 51530 / DSM 4299 / JCM 9571 / NBRC 15438 / GSS1</strain>
    </source>
</reference>
<dbReference type="KEGG" id="tvo:TVG1413232"/>
<dbReference type="PaxDb" id="273116-14325604"/>
<dbReference type="STRING" id="273116.gene:9382173"/>
<reference evidence="2 3" key="2">
    <citation type="journal article" date="2000" name="Proc. Natl. Acad. Sci. U.S.A.">
        <title>Archaeal adaptation to higher temperatures revealed by genomic sequence of Thermoplasma volcanium.</title>
        <authorList>
            <person name="Kawashima T."/>
            <person name="Amano N."/>
            <person name="Koike H."/>
            <person name="Makino S."/>
            <person name="Higuchi S."/>
            <person name="Kawashima-Ohya Y."/>
            <person name="Watanabe K."/>
            <person name="Yamazaki M."/>
            <person name="Kanehori K."/>
            <person name="Kawamoto T."/>
            <person name="Nunoshiba T."/>
            <person name="Yamamoto Y."/>
            <person name="Aramaki H."/>
            <person name="Makino K."/>
            <person name="Suzuki M."/>
        </authorList>
    </citation>
    <scope>NUCLEOTIDE SEQUENCE [LARGE SCALE GENOMIC DNA]</scope>
    <source>
        <strain evidence="3">ATCC 51530 / DSM 4299 / JCM 9571 / NBRC 15438 / GSS1</strain>
    </source>
</reference>